<protein>
    <submittedName>
        <fullName evidence="3">Phage tail tape measure protein</fullName>
    </submittedName>
</protein>
<name>A0A8J8JW54_9BACT</name>
<comment type="caution">
    <text evidence="3">The sequence shown here is derived from an EMBL/GenBank/DDBJ whole genome shotgun (WGS) entry which is preliminary data.</text>
</comment>
<evidence type="ECO:0000313" key="3">
    <source>
        <dbReference type="EMBL" id="NNV57379.1"/>
    </source>
</evidence>
<dbReference type="Proteomes" id="UP000598971">
    <property type="component" value="Unassembled WGS sequence"/>
</dbReference>
<dbReference type="InterPro" id="IPR010090">
    <property type="entry name" value="Phage_tape_meas"/>
</dbReference>
<evidence type="ECO:0000313" key="4">
    <source>
        <dbReference type="Proteomes" id="UP000598971"/>
    </source>
</evidence>
<feature type="region of interest" description="Disordered" evidence="2">
    <location>
        <begin position="695"/>
        <end position="720"/>
    </location>
</feature>
<dbReference type="EMBL" id="WHPF01000014">
    <property type="protein sequence ID" value="NNV57379.1"/>
    <property type="molecule type" value="Genomic_DNA"/>
</dbReference>
<feature type="coiled-coil region" evidence="1">
    <location>
        <begin position="964"/>
        <end position="991"/>
    </location>
</feature>
<organism evidence="3 4">
    <name type="scientific">Limnovirga soli</name>
    <dbReference type="NCBI Taxonomy" id="2656915"/>
    <lineage>
        <taxon>Bacteria</taxon>
        <taxon>Pseudomonadati</taxon>
        <taxon>Bacteroidota</taxon>
        <taxon>Chitinophagia</taxon>
        <taxon>Chitinophagales</taxon>
        <taxon>Chitinophagaceae</taxon>
        <taxon>Limnovirga</taxon>
    </lineage>
</organism>
<dbReference type="RefSeq" id="WP_171609327.1">
    <property type="nucleotide sequence ID" value="NZ_WHPF01000014.1"/>
</dbReference>
<gene>
    <name evidence="3" type="ORF">GD597_18045</name>
</gene>
<evidence type="ECO:0000256" key="1">
    <source>
        <dbReference type="SAM" id="Coils"/>
    </source>
</evidence>
<feature type="coiled-coil region" evidence="1">
    <location>
        <begin position="22"/>
        <end position="123"/>
    </location>
</feature>
<sequence length="1219" mass="132573">MGNISSKTVSIYIDQTAAVTALENLQFKADGFSKKIENARKEQEKLKKQIEDTSAAGGSITKLQERYDQLSTKVNGYNKTLRETAEAQKKIQDSIDKGLRPSFTQQERLVNALRNQLRQMSEDAPGYAEKFKKFRESSAELDRMKTAINGVDKAQSNWFQQAKTVAFGVLIGNTVQAAVAAIGSYLSGIVSGNAKLSDSLADVQKTTGLTAAQVASLNSQLGKIDTRTSTANLREIAIGLGQIGEAATAANVAAIDKIVVALGDEFGGGAKEITTTLSVLRNNLQDIKTGDYGTDVANIGNALNVLGANGLATAPVVVDIANRMAGVAGTFKLSSGEILGTAATFQELGIEVERGSTAFTKILQKIAVEPEKFAKVAGVPIKEFTNLVNTNMLQAFSKVAEGAGKAGSSNVAFARILKELDADGTGAGEVLSKLSKNQELLTSKVSLASEALTNQNSLTQEFNLKNENLAANLEKLGKIINSLFANSVLSNILASITGSLVDMASSTKTATERFDEQQTSVNNLEKNINPLLDRYDTLKSKTNLNATEQGELKKIIASVTSILPSAASEFDKYGNVIAINTGRVREFIDAEKARLKVTNASAIQENNSKLSEIEQRLAITKKQIDQIANTGSFLVTVKESGDGKTGGTTFQRKATEAEIKQKQDLYRELLSQQLGYSAEVKRLNGDQLQEQIDAAKKSTEEQLKNQQKADAASLSQTIEGNAKKDQELEKALSRLKALSEEFSKLSQSDYAYAFQQIFQQKAEDEKLFREKFAGEALTKALDQLQKTTEQKIIDLNEKLGSKAKDNPVVVDVVPEIQEEDIALLKASMGRFLKSLSEDERNAAAKRALALLNGNRKEKLNATIGNLDAAEQKELSNTELLESEKEVIREKYRHQRSQAEQESLNEELDNISNALSYFQEAVNIADKFNQAKTSKENSALYKQLKSNDVEKQAYKKLLDTKLITQQQYNQQIDRLDKDADAKKEALQKKQFERQKKLELINAGINGAQAVLATIKQFGAPIPPNFAGIAAFAFTLATVGAEIATIASKKYALGGKLEGPSHEANGIKRNVNGRHVEFEGDEGVIKKSAMRSNRMYTVTGTPSQITSSLNGMYGGVTWDTSAIVTPSYKRRPYQAVDYSRINSSYSNLKFAEGGITPGTNGNGGNGQPVIINNSDEETKALMRAVLKRLENPVAPYVNFKLTKLEDAQSQKARIQNNAGFH</sequence>
<evidence type="ECO:0000256" key="2">
    <source>
        <dbReference type="SAM" id="MobiDB-lite"/>
    </source>
</evidence>
<keyword evidence="1" id="KW-0175">Coiled coil</keyword>
<reference evidence="3" key="1">
    <citation type="submission" date="2019-10" db="EMBL/GenBank/DDBJ databases">
        <title>Draft genome sequence of Panacibacter sp. KCS-6.</title>
        <authorList>
            <person name="Yim K.J."/>
        </authorList>
    </citation>
    <scope>NUCLEOTIDE SEQUENCE</scope>
    <source>
        <strain evidence="3">KCS-6</strain>
    </source>
</reference>
<accession>A0A8J8JW54</accession>
<feature type="compositionally biased region" description="Polar residues" evidence="2">
    <location>
        <begin position="704"/>
        <end position="719"/>
    </location>
</feature>
<dbReference type="NCBIfam" id="TIGR01760">
    <property type="entry name" value="tape_meas_TP901"/>
    <property type="match status" value="1"/>
</dbReference>
<proteinExistence type="predicted"/>
<keyword evidence="4" id="KW-1185">Reference proteome</keyword>
<dbReference type="AlphaFoldDB" id="A0A8J8JW54"/>